<evidence type="ECO:0000313" key="14">
    <source>
        <dbReference type="EMBL" id="EGG42942.1"/>
    </source>
</evidence>
<evidence type="ECO:0000256" key="8">
    <source>
        <dbReference type="ARBA" id="ARBA00022777"/>
    </source>
</evidence>
<dbReference type="Pfam" id="PF12729">
    <property type="entry name" value="4HB_MCP_1"/>
    <property type="match status" value="1"/>
</dbReference>
<dbReference type="EMBL" id="AEGP01000017">
    <property type="protein sequence ID" value="EGG42942.1"/>
    <property type="molecule type" value="Genomic_DNA"/>
</dbReference>
<feature type="domain" description="HAMP" evidence="13">
    <location>
        <begin position="222"/>
        <end position="273"/>
    </location>
</feature>
<dbReference type="GO" id="GO:0005524">
    <property type="term" value="F:ATP binding"/>
    <property type="evidence" value="ECO:0007669"/>
    <property type="project" value="UniProtKB-KW"/>
</dbReference>
<dbReference type="PRINTS" id="PR00344">
    <property type="entry name" value="BCTRLSENSOR"/>
</dbReference>
<keyword evidence="8 14" id="KW-0418">Kinase</keyword>
<sequence length="513" mass="57496">MKIKSKLLLEVVILFILIGGISAISIINTKYVQETFSSINTETLPILNTLKNMRYASTQLSALTNEIILIEDETRNASENEFAALEETLETNFYKIEEAKLLFNESFSEYSDIVSKSYPQDVDQIELVAEKWNEMLFISNKMIQLKTSGASGGTILNLNNDFDFSYDEMNMAIDKAIELTTANIDQREIYVESLLRNVTWSIIIALNLFVATTLIIRFYILRSISKPLNKIKSVTRDIAKGNFVLYPEKGNDEISELGKDINIMSKDLKELNKKMIDQERTTSIGGLAIRLAHDIRNPLSVIQNGFEIIKLKTKNNSDPSLNSNFESIRRSIARITHQIDDVLNFINISELHNSKNSLSSILKSTLQSMSIPENVKIILPENDSAILCDSSKLNIVFKNLIDNACYAINGNGEIHIRIIESQDDVLVEIEDSGSGVPNSILEKIFEPLFTTKQVGTGLGLSCCKSIVEAHGGKISVKNNPSTFTIRLPKNIQNTEESMMNNPPNSMIENVSFS</sequence>
<feature type="coiled-coil region" evidence="10">
    <location>
        <begin position="254"/>
        <end position="281"/>
    </location>
</feature>
<comment type="catalytic activity">
    <reaction evidence="1">
        <text>ATP + protein L-histidine = ADP + protein N-phospho-L-histidine.</text>
        <dbReference type="EC" id="2.7.13.3"/>
    </reaction>
</comment>
<dbReference type="InterPro" id="IPR003661">
    <property type="entry name" value="HisK_dim/P_dom"/>
</dbReference>
<evidence type="ECO:0000256" key="6">
    <source>
        <dbReference type="ARBA" id="ARBA00022679"/>
    </source>
</evidence>
<dbReference type="InterPro" id="IPR004358">
    <property type="entry name" value="Sig_transdc_His_kin-like_C"/>
</dbReference>
<evidence type="ECO:0000259" key="13">
    <source>
        <dbReference type="PROSITE" id="PS50885"/>
    </source>
</evidence>
<dbReference type="Gene3D" id="6.10.340.10">
    <property type="match status" value="1"/>
</dbReference>
<dbReference type="Pfam" id="PF00512">
    <property type="entry name" value="HisKA"/>
    <property type="match status" value="1"/>
</dbReference>
<dbReference type="InterPro" id="IPR036097">
    <property type="entry name" value="HisK_dim/P_sf"/>
</dbReference>
<dbReference type="CDD" id="cd00082">
    <property type="entry name" value="HisKA"/>
    <property type="match status" value="1"/>
</dbReference>
<dbReference type="GO" id="GO:0005886">
    <property type="term" value="C:plasma membrane"/>
    <property type="evidence" value="ECO:0007669"/>
    <property type="project" value="UniProtKB-SubCell"/>
</dbReference>
<evidence type="ECO:0000256" key="11">
    <source>
        <dbReference type="SAM" id="Phobius"/>
    </source>
</evidence>
<dbReference type="PANTHER" id="PTHR44936:SF10">
    <property type="entry name" value="SENSOR PROTEIN RSTB"/>
    <property type="match status" value="1"/>
</dbReference>
<dbReference type="AlphaFoldDB" id="F3KI78"/>
<keyword evidence="11" id="KW-1133">Transmembrane helix</keyword>
<gene>
    <name evidence="14" type="ORF">Nlim_0172</name>
</gene>
<dbReference type="PROSITE" id="PS50885">
    <property type="entry name" value="HAMP"/>
    <property type="match status" value="1"/>
</dbReference>
<keyword evidence="10" id="KW-0175">Coiled coil</keyword>
<dbReference type="InterPro" id="IPR003594">
    <property type="entry name" value="HATPase_dom"/>
</dbReference>
<comment type="caution">
    <text evidence="14">The sequence shown here is derived from an EMBL/GenBank/DDBJ whole genome shotgun (WGS) entry which is preliminary data.</text>
</comment>
<dbReference type="Gene3D" id="3.30.565.10">
    <property type="entry name" value="Histidine kinase-like ATPase, C-terminal domain"/>
    <property type="match status" value="1"/>
</dbReference>
<feature type="transmembrane region" description="Helical" evidence="11">
    <location>
        <begin position="198"/>
        <end position="220"/>
    </location>
</feature>
<dbReference type="CDD" id="cd06225">
    <property type="entry name" value="HAMP"/>
    <property type="match status" value="1"/>
</dbReference>
<proteinExistence type="predicted"/>
<protein>
    <recommendedName>
        <fullName evidence="3">histidine kinase</fullName>
        <ecNumber evidence="3">2.7.13.3</ecNumber>
    </recommendedName>
</protein>
<keyword evidence="5" id="KW-0597">Phosphoprotein</keyword>
<evidence type="ECO:0000256" key="7">
    <source>
        <dbReference type="ARBA" id="ARBA00022741"/>
    </source>
</evidence>
<dbReference type="GO" id="GO:0000155">
    <property type="term" value="F:phosphorelay sensor kinase activity"/>
    <property type="evidence" value="ECO:0007669"/>
    <property type="project" value="InterPro"/>
</dbReference>
<evidence type="ECO:0000256" key="3">
    <source>
        <dbReference type="ARBA" id="ARBA00012438"/>
    </source>
</evidence>
<organism evidence="14">
    <name type="scientific">Candidatus Nitrosarchaeum limnium SFB1</name>
    <dbReference type="NCBI Taxonomy" id="886738"/>
    <lineage>
        <taxon>Archaea</taxon>
        <taxon>Nitrososphaerota</taxon>
        <taxon>Nitrososphaeria</taxon>
        <taxon>Nitrosopumilales</taxon>
        <taxon>Nitrosopumilaceae</taxon>
        <taxon>Nitrosarchaeum</taxon>
    </lineage>
</organism>
<dbReference type="SUPFAM" id="SSF158472">
    <property type="entry name" value="HAMP domain-like"/>
    <property type="match status" value="1"/>
</dbReference>
<keyword evidence="11" id="KW-0812">Transmembrane</keyword>
<keyword evidence="9" id="KW-0067">ATP-binding</keyword>
<dbReference type="EC" id="2.7.13.3" evidence="3"/>
<evidence type="ECO:0000256" key="5">
    <source>
        <dbReference type="ARBA" id="ARBA00022553"/>
    </source>
</evidence>
<evidence type="ECO:0000256" key="10">
    <source>
        <dbReference type="SAM" id="Coils"/>
    </source>
</evidence>
<dbReference type="STRING" id="886738.Nlim_0172"/>
<dbReference type="Proteomes" id="UP000004348">
    <property type="component" value="Chromosome"/>
</dbReference>
<dbReference type="InterPro" id="IPR003660">
    <property type="entry name" value="HAMP_dom"/>
</dbReference>
<name>F3KI78_9ARCH</name>
<evidence type="ECO:0000256" key="4">
    <source>
        <dbReference type="ARBA" id="ARBA00022475"/>
    </source>
</evidence>
<dbReference type="Pfam" id="PF00672">
    <property type="entry name" value="HAMP"/>
    <property type="match status" value="1"/>
</dbReference>
<keyword evidence="11" id="KW-0472">Membrane</keyword>
<dbReference type="InterPro" id="IPR005467">
    <property type="entry name" value="His_kinase_dom"/>
</dbReference>
<dbReference type="Gene3D" id="1.10.287.130">
    <property type="match status" value="1"/>
</dbReference>
<dbReference type="InterPro" id="IPR050980">
    <property type="entry name" value="2C_sensor_his_kinase"/>
</dbReference>
<dbReference type="PANTHER" id="PTHR44936">
    <property type="entry name" value="SENSOR PROTEIN CREC"/>
    <property type="match status" value="1"/>
</dbReference>
<dbReference type="SMART" id="SM00388">
    <property type="entry name" value="HisKA"/>
    <property type="match status" value="1"/>
</dbReference>
<evidence type="ECO:0000259" key="12">
    <source>
        <dbReference type="PROSITE" id="PS50109"/>
    </source>
</evidence>
<dbReference type="HOGENOM" id="CLU_530633_0_0_2"/>
<feature type="domain" description="Histidine kinase" evidence="12">
    <location>
        <begin position="290"/>
        <end position="491"/>
    </location>
</feature>
<dbReference type="PATRIC" id="fig|886738.10.peg.194"/>
<accession>F3KI78</accession>
<dbReference type="SMART" id="SM00304">
    <property type="entry name" value="HAMP"/>
    <property type="match status" value="1"/>
</dbReference>
<keyword evidence="4" id="KW-1003">Cell membrane</keyword>
<comment type="subcellular location">
    <subcellularLocation>
        <location evidence="2">Cell membrane</location>
        <topology evidence="2">Multi-pass membrane protein</topology>
    </subcellularLocation>
</comment>
<keyword evidence="7" id="KW-0547">Nucleotide-binding</keyword>
<dbReference type="Pfam" id="PF02518">
    <property type="entry name" value="HATPase_c"/>
    <property type="match status" value="1"/>
</dbReference>
<dbReference type="SMART" id="SM00387">
    <property type="entry name" value="HATPase_c"/>
    <property type="match status" value="1"/>
</dbReference>
<dbReference type="InterPro" id="IPR024478">
    <property type="entry name" value="HlyB_4HB_MCP"/>
</dbReference>
<evidence type="ECO:0000256" key="9">
    <source>
        <dbReference type="ARBA" id="ARBA00022840"/>
    </source>
</evidence>
<reference evidence="14" key="1">
    <citation type="journal article" date="2011" name="PLoS ONE">
        <title>Genome of a low-salinity ammonia-oxidizing archaeon determined by single-cell and metagenomic analysis.</title>
        <authorList>
            <person name="Blainey P.C."/>
            <person name="Mosier A.C."/>
            <person name="Potanina A."/>
            <person name="Francis C.A."/>
            <person name="Quake S.R."/>
        </authorList>
    </citation>
    <scope>NUCLEOTIDE SEQUENCE [LARGE SCALE GENOMIC DNA]</scope>
    <source>
        <strain evidence="14">SFB1</strain>
    </source>
</reference>
<dbReference type="PROSITE" id="PS50109">
    <property type="entry name" value="HIS_KIN"/>
    <property type="match status" value="1"/>
</dbReference>
<evidence type="ECO:0000256" key="1">
    <source>
        <dbReference type="ARBA" id="ARBA00000085"/>
    </source>
</evidence>
<evidence type="ECO:0000256" key="2">
    <source>
        <dbReference type="ARBA" id="ARBA00004651"/>
    </source>
</evidence>
<keyword evidence="6" id="KW-0808">Transferase</keyword>
<dbReference type="InterPro" id="IPR036890">
    <property type="entry name" value="HATPase_C_sf"/>
</dbReference>
<dbReference type="SUPFAM" id="SSF55874">
    <property type="entry name" value="ATPase domain of HSP90 chaperone/DNA topoisomerase II/histidine kinase"/>
    <property type="match status" value="1"/>
</dbReference>
<dbReference type="SUPFAM" id="SSF47384">
    <property type="entry name" value="Homodimeric domain of signal transducing histidine kinase"/>
    <property type="match status" value="1"/>
</dbReference>